<dbReference type="InterPro" id="IPR052140">
    <property type="entry name" value="Dev_Signal_Hedgehog-like"/>
</dbReference>
<evidence type="ECO:0000259" key="1">
    <source>
        <dbReference type="SMART" id="SM00305"/>
    </source>
</evidence>
<dbReference type="PANTHER" id="PTHR46706:SF7">
    <property type="entry name" value="GROUNDHOG (HEDGEHOG-LIKE FAMILY)-RELATED"/>
    <property type="match status" value="1"/>
</dbReference>
<evidence type="ECO:0000259" key="2">
    <source>
        <dbReference type="SMART" id="SM00306"/>
    </source>
</evidence>
<dbReference type="SUPFAM" id="SSF51294">
    <property type="entry name" value="Hedgehog/intein (Hint) domain"/>
    <property type="match status" value="1"/>
</dbReference>
<dbReference type="EMBL" id="KN717081">
    <property type="protein sequence ID" value="KJH40616.1"/>
    <property type="molecule type" value="Genomic_DNA"/>
</dbReference>
<accession>A0A0D8XDV1</accession>
<gene>
    <name evidence="3" type="ORF">DICVIV_13426</name>
</gene>
<dbReference type="Gene3D" id="2.170.16.10">
    <property type="entry name" value="Hedgehog/Intein (Hint) domain"/>
    <property type="match status" value="1"/>
</dbReference>
<dbReference type="InterPro" id="IPR003586">
    <property type="entry name" value="Hint_dom_C"/>
</dbReference>
<organism evidence="3 4">
    <name type="scientific">Dictyocaulus viviparus</name>
    <name type="common">Bovine lungworm</name>
    <dbReference type="NCBI Taxonomy" id="29172"/>
    <lineage>
        <taxon>Eukaryota</taxon>
        <taxon>Metazoa</taxon>
        <taxon>Ecdysozoa</taxon>
        <taxon>Nematoda</taxon>
        <taxon>Chromadorea</taxon>
        <taxon>Rhabditida</taxon>
        <taxon>Rhabditina</taxon>
        <taxon>Rhabditomorpha</taxon>
        <taxon>Strongyloidea</taxon>
        <taxon>Metastrongylidae</taxon>
        <taxon>Dictyocaulus</taxon>
    </lineage>
</organism>
<dbReference type="OrthoDB" id="5212at2759"/>
<reference evidence="4" key="2">
    <citation type="journal article" date="2016" name="Sci. Rep.">
        <title>Dictyocaulus viviparus genome, variome and transcriptome elucidate lungworm biology and support future intervention.</title>
        <authorList>
            <person name="McNulty S.N."/>
            <person name="Strube C."/>
            <person name="Rosa B.A."/>
            <person name="Martin J.C."/>
            <person name="Tyagi R."/>
            <person name="Choi Y.J."/>
            <person name="Wang Q."/>
            <person name="Hallsworth Pepin K."/>
            <person name="Zhang X."/>
            <person name="Ozersky P."/>
            <person name="Wilson R.K."/>
            <person name="Sternberg P.W."/>
            <person name="Gasser R.B."/>
            <person name="Mitreva M."/>
        </authorList>
    </citation>
    <scope>NUCLEOTIDE SEQUENCE [LARGE SCALE GENOMIC DNA]</scope>
    <source>
        <strain evidence="4">HannoverDv2000</strain>
    </source>
</reference>
<feature type="domain" description="Hint" evidence="2">
    <location>
        <begin position="9"/>
        <end position="162"/>
    </location>
</feature>
<dbReference type="AlphaFoldDB" id="A0A0D8XDV1"/>
<dbReference type="InterPro" id="IPR003587">
    <property type="entry name" value="Hint_dom_N"/>
</dbReference>
<dbReference type="GO" id="GO:0016540">
    <property type="term" value="P:protein autoprocessing"/>
    <property type="evidence" value="ECO:0007669"/>
    <property type="project" value="InterPro"/>
</dbReference>
<dbReference type="InterPro" id="IPR006141">
    <property type="entry name" value="Intein_N"/>
</dbReference>
<dbReference type="GO" id="GO:0016539">
    <property type="term" value="P:intein-mediated protein splicing"/>
    <property type="evidence" value="ECO:0007669"/>
    <property type="project" value="InterPro"/>
</dbReference>
<proteinExistence type="predicted"/>
<name>A0A0D8XDV1_DICVI</name>
<feature type="domain" description="Hint" evidence="1">
    <location>
        <begin position="163"/>
        <end position="207"/>
    </location>
</feature>
<dbReference type="Pfam" id="PF01079">
    <property type="entry name" value="Hint"/>
    <property type="match status" value="2"/>
</dbReference>
<evidence type="ECO:0000313" key="3">
    <source>
        <dbReference type="EMBL" id="KJH40616.1"/>
    </source>
</evidence>
<dbReference type="SMART" id="SM00306">
    <property type="entry name" value="HintN"/>
    <property type="match status" value="1"/>
</dbReference>
<dbReference type="SMART" id="SM00305">
    <property type="entry name" value="HintC"/>
    <property type="match status" value="1"/>
</dbReference>
<protein>
    <submittedName>
        <fullName evidence="3">Intein splicing region</fullName>
    </submittedName>
</protein>
<sequence length="224" mass="26097">MTFHLLKFEACFSTDTWVTVPDGKKRMDQLKVGDFVLTANLTTVYYTPITLWIHREPNVMTKFVTIMTDYGKMLALTPRHLMFRYECDDRNFTFSKDLIRRASGTNTRMNVFNPDAKKENRPDEAFFFVLDAYEHRIDVLPPNSQAVYAEELKVGDCIYLLYKGSFRLQKLQDISITSRRGIFSPLTSNGRIIVNDMLASCYSDINESTLQNTYFYDKVIHSKE</sequence>
<dbReference type="Proteomes" id="UP000053766">
    <property type="component" value="Unassembled WGS sequence"/>
</dbReference>
<dbReference type="PROSITE" id="PS50817">
    <property type="entry name" value="INTEIN_N_TER"/>
    <property type="match status" value="1"/>
</dbReference>
<reference evidence="3 4" key="1">
    <citation type="submission" date="2013-11" db="EMBL/GenBank/DDBJ databases">
        <title>Draft genome of the bovine lungworm Dictyocaulus viviparus.</title>
        <authorList>
            <person name="Mitreva M."/>
        </authorList>
    </citation>
    <scope>NUCLEOTIDE SEQUENCE [LARGE SCALE GENOMIC DNA]</scope>
    <source>
        <strain evidence="3 4">HannoverDv2000</strain>
    </source>
</reference>
<dbReference type="InterPro" id="IPR036844">
    <property type="entry name" value="Hint_dom_sf"/>
</dbReference>
<evidence type="ECO:0000313" key="4">
    <source>
        <dbReference type="Proteomes" id="UP000053766"/>
    </source>
</evidence>
<dbReference type="CDD" id="cd00081">
    <property type="entry name" value="Hint"/>
    <property type="match status" value="1"/>
</dbReference>
<dbReference type="PANTHER" id="PTHR46706">
    <property type="entry name" value="PROTEIN QUA-1-RELATED"/>
    <property type="match status" value="1"/>
</dbReference>
<keyword evidence="4" id="KW-1185">Reference proteome</keyword>
<dbReference type="STRING" id="29172.A0A0D8XDV1"/>
<dbReference type="InterPro" id="IPR001767">
    <property type="entry name" value="Hedgehog_Hint"/>
</dbReference>